<feature type="region of interest" description="Disordered" evidence="1">
    <location>
        <begin position="41"/>
        <end position="90"/>
    </location>
</feature>
<comment type="caution">
    <text evidence="2">The sequence shown here is derived from an EMBL/GenBank/DDBJ whole genome shotgun (WGS) entry which is preliminary data.</text>
</comment>
<keyword evidence="3" id="KW-1185">Reference proteome</keyword>
<proteinExistence type="predicted"/>
<sequence length="90" mass="9818">MTTGAVPTRNNFDPRVTSLPTSKYLEVKRLGGICYGRGRLAEGNISQNEPARHLSRKHLGMKQPNKGKSSVKPPPSSYLAHASEVVAHHT</sequence>
<dbReference type="EMBL" id="VOIH02000012">
    <property type="protein sequence ID" value="KAF3432515.1"/>
    <property type="molecule type" value="Genomic_DNA"/>
</dbReference>
<evidence type="ECO:0000256" key="1">
    <source>
        <dbReference type="SAM" id="MobiDB-lite"/>
    </source>
</evidence>
<protein>
    <submittedName>
        <fullName evidence="2">Uncharacterized protein</fullName>
    </submittedName>
</protein>
<dbReference type="AlphaFoldDB" id="A0A8K0DK81"/>
<evidence type="ECO:0000313" key="3">
    <source>
        <dbReference type="Proteomes" id="UP000796880"/>
    </source>
</evidence>
<organism evidence="2 3">
    <name type="scientific">Rhamnella rubrinervis</name>
    <dbReference type="NCBI Taxonomy" id="2594499"/>
    <lineage>
        <taxon>Eukaryota</taxon>
        <taxon>Viridiplantae</taxon>
        <taxon>Streptophyta</taxon>
        <taxon>Embryophyta</taxon>
        <taxon>Tracheophyta</taxon>
        <taxon>Spermatophyta</taxon>
        <taxon>Magnoliopsida</taxon>
        <taxon>eudicotyledons</taxon>
        <taxon>Gunneridae</taxon>
        <taxon>Pentapetalae</taxon>
        <taxon>rosids</taxon>
        <taxon>fabids</taxon>
        <taxon>Rosales</taxon>
        <taxon>Rhamnaceae</taxon>
        <taxon>rhamnoid group</taxon>
        <taxon>Rhamneae</taxon>
        <taxon>Rhamnella</taxon>
    </lineage>
</organism>
<reference evidence="2" key="1">
    <citation type="submission" date="2020-03" db="EMBL/GenBank/DDBJ databases">
        <title>A high-quality chromosome-level genome assembly of a woody plant with both climbing and erect habits, Rhamnella rubrinervis.</title>
        <authorList>
            <person name="Lu Z."/>
            <person name="Yang Y."/>
            <person name="Zhu X."/>
            <person name="Sun Y."/>
        </authorList>
    </citation>
    <scope>NUCLEOTIDE SEQUENCE</scope>
    <source>
        <strain evidence="2">BYM</strain>
        <tissue evidence="2">Leaf</tissue>
    </source>
</reference>
<gene>
    <name evidence="2" type="ORF">FNV43_RR27255</name>
</gene>
<name>A0A8K0DK81_9ROSA</name>
<accession>A0A8K0DK81</accession>
<dbReference type="Proteomes" id="UP000796880">
    <property type="component" value="Unassembled WGS sequence"/>
</dbReference>
<evidence type="ECO:0000313" key="2">
    <source>
        <dbReference type="EMBL" id="KAF3432515.1"/>
    </source>
</evidence>